<gene>
    <name evidence="2" type="ORF">SAMN05192580_1796</name>
</gene>
<dbReference type="Gene3D" id="3.20.20.150">
    <property type="entry name" value="Divalent-metal-dependent TIM barrel enzymes"/>
    <property type="match status" value="1"/>
</dbReference>
<keyword evidence="2" id="KW-0413">Isomerase</keyword>
<feature type="domain" description="Xylose isomerase-like TIM barrel" evidence="1">
    <location>
        <begin position="20"/>
        <end position="262"/>
    </location>
</feature>
<dbReference type="InterPro" id="IPR050312">
    <property type="entry name" value="IolE/XylAMocC-like"/>
</dbReference>
<dbReference type="STRING" id="1166337.SAMN05192580_1796"/>
<evidence type="ECO:0000313" key="2">
    <source>
        <dbReference type="EMBL" id="SFR91253.1"/>
    </source>
</evidence>
<name>A0A1I6KJ38_9SPHN</name>
<sequence>MRLALDHLTVADTTPSQLVAVAAAAGCAAVCLFLEPMAVLPRLPGFDIHGDTAERRETLARMADSGVTLDIAYPFTLSARSDIAAFAPALETAARLGAWGVNVLAYDRDAARRADRFAAFCEAADGFGLKVVVEYYPLSQVRTLREAVALVRGVGAPGRVGVNADLLHLARSGGTVADLAGVPGEWILYGQYCDAPAVQETLSWDYEASHERQLAGEGALDVAGFAAALPPGCRASVELPRDTALAAGVPAEVRARAAVESVRQAIKGRAR</sequence>
<dbReference type="OrthoDB" id="9072761at2"/>
<reference evidence="2 3" key="1">
    <citation type="submission" date="2016-10" db="EMBL/GenBank/DDBJ databases">
        <authorList>
            <person name="de Groot N.N."/>
        </authorList>
    </citation>
    <scope>NUCLEOTIDE SEQUENCE [LARGE SCALE GENOMIC DNA]</scope>
    <source>
        <strain evidence="2 3">S5-249</strain>
    </source>
</reference>
<evidence type="ECO:0000313" key="3">
    <source>
        <dbReference type="Proteomes" id="UP000198824"/>
    </source>
</evidence>
<evidence type="ECO:0000259" key="1">
    <source>
        <dbReference type="Pfam" id="PF01261"/>
    </source>
</evidence>
<dbReference type="Proteomes" id="UP000198824">
    <property type="component" value="Unassembled WGS sequence"/>
</dbReference>
<dbReference type="AlphaFoldDB" id="A0A1I6KJ38"/>
<dbReference type="SUPFAM" id="SSF51658">
    <property type="entry name" value="Xylose isomerase-like"/>
    <property type="match status" value="1"/>
</dbReference>
<dbReference type="RefSeq" id="WP_093313402.1">
    <property type="nucleotide sequence ID" value="NZ_FOZG01000001.1"/>
</dbReference>
<proteinExistence type="predicted"/>
<organism evidence="2 3">
    <name type="scientific">Sphingomonas jatrophae</name>
    <dbReference type="NCBI Taxonomy" id="1166337"/>
    <lineage>
        <taxon>Bacteria</taxon>
        <taxon>Pseudomonadati</taxon>
        <taxon>Pseudomonadota</taxon>
        <taxon>Alphaproteobacteria</taxon>
        <taxon>Sphingomonadales</taxon>
        <taxon>Sphingomonadaceae</taxon>
        <taxon>Sphingomonas</taxon>
    </lineage>
</organism>
<keyword evidence="3" id="KW-1185">Reference proteome</keyword>
<dbReference type="GO" id="GO:0016853">
    <property type="term" value="F:isomerase activity"/>
    <property type="evidence" value="ECO:0007669"/>
    <property type="project" value="UniProtKB-KW"/>
</dbReference>
<protein>
    <submittedName>
        <fullName evidence="2">Xylose isomerase-like TIM barrel</fullName>
    </submittedName>
</protein>
<accession>A0A1I6KJ38</accession>
<dbReference type="InterPro" id="IPR036237">
    <property type="entry name" value="Xyl_isomerase-like_sf"/>
</dbReference>
<dbReference type="PANTHER" id="PTHR12110:SF48">
    <property type="entry name" value="BLL3656 PROTEIN"/>
    <property type="match status" value="1"/>
</dbReference>
<dbReference type="PROSITE" id="PS51257">
    <property type="entry name" value="PROKAR_LIPOPROTEIN"/>
    <property type="match status" value="1"/>
</dbReference>
<dbReference type="PANTHER" id="PTHR12110">
    <property type="entry name" value="HYDROXYPYRUVATE ISOMERASE"/>
    <property type="match status" value="1"/>
</dbReference>
<dbReference type="EMBL" id="FOZG01000001">
    <property type="protein sequence ID" value="SFR91253.1"/>
    <property type="molecule type" value="Genomic_DNA"/>
</dbReference>
<dbReference type="InterPro" id="IPR013022">
    <property type="entry name" value="Xyl_isomerase-like_TIM-brl"/>
</dbReference>
<dbReference type="Pfam" id="PF01261">
    <property type="entry name" value="AP_endonuc_2"/>
    <property type="match status" value="1"/>
</dbReference>